<dbReference type="Proteomes" id="UP001059480">
    <property type="component" value="Unassembled WGS sequence"/>
</dbReference>
<evidence type="ECO:0000259" key="1">
    <source>
        <dbReference type="Pfam" id="PF01548"/>
    </source>
</evidence>
<accession>A0ABT1WNK4</accession>
<reference evidence="2" key="2">
    <citation type="journal article" date="2023" name="Curr. Microbiol.">
        <title>Granulicatella seriolae sp. nov., a Novel Facultative Anaerobe Isolated from Yellowtail Marine Fish.</title>
        <authorList>
            <person name="Lee M."/>
            <person name="Choi Y.J."/>
            <person name="Farooq A."/>
            <person name="Jeong J.B."/>
            <person name="Jung M.Y."/>
        </authorList>
    </citation>
    <scope>NUCLEOTIDE SEQUENCE</scope>
    <source>
        <strain evidence="2">S8</strain>
    </source>
</reference>
<dbReference type="PANTHER" id="PTHR33055">
    <property type="entry name" value="TRANSPOSASE FOR INSERTION SEQUENCE ELEMENT IS1111A"/>
    <property type="match status" value="1"/>
</dbReference>
<name>A0ABT1WNK4_9LACT</name>
<sequence>MKVVYPICCGIDVHKSFLIATIITTEAGELTPHYQKKRFSTFNNQILALKDWLLECNCYDVCMESTGKYWVPVFNLLKGVIHVTIANHKWVRAVKGNKDDKKDSKWIAELFRMGLVKGSFIPAKDIRLLREFTRYRTRLVSPHSSEKNRLQNSFTGGKVAMDSVVSDMFGVSSKKVRDYLISTKNFDPDHVVTLLHGRMKQREPELIESIGGYSFTDEQIL</sequence>
<evidence type="ECO:0000313" key="2">
    <source>
        <dbReference type="EMBL" id="MCQ9210104.1"/>
    </source>
</evidence>
<evidence type="ECO:0000313" key="3">
    <source>
        <dbReference type="Proteomes" id="UP001059480"/>
    </source>
</evidence>
<protein>
    <submittedName>
        <fullName evidence="2">Transposase</fullName>
    </submittedName>
</protein>
<organism evidence="2 3">
    <name type="scientific">Granulicatella seriolae</name>
    <dbReference type="NCBI Taxonomy" id="2967226"/>
    <lineage>
        <taxon>Bacteria</taxon>
        <taxon>Bacillati</taxon>
        <taxon>Bacillota</taxon>
        <taxon>Bacilli</taxon>
        <taxon>Lactobacillales</taxon>
        <taxon>Carnobacteriaceae</taxon>
        <taxon>Granulicatella</taxon>
    </lineage>
</organism>
<gene>
    <name evidence="2" type="ORF">NPA36_06020</name>
</gene>
<dbReference type="RefSeq" id="WP_256945218.1">
    <property type="nucleotide sequence ID" value="NZ_JANHNZ010000004.1"/>
</dbReference>
<dbReference type="EMBL" id="JANHNZ010000004">
    <property type="protein sequence ID" value="MCQ9210104.1"/>
    <property type="molecule type" value="Genomic_DNA"/>
</dbReference>
<proteinExistence type="predicted"/>
<dbReference type="InterPro" id="IPR002525">
    <property type="entry name" value="Transp_IS110-like_N"/>
</dbReference>
<dbReference type="InterPro" id="IPR047650">
    <property type="entry name" value="Transpos_IS110"/>
</dbReference>
<comment type="caution">
    <text evidence="2">The sequence shown here is derived from an EMBL/GenBank/DDBJ whole genome shotgun (WGS) entry which is preliminary data.</text>
</comment>
<reference evidence="2" key="1">
    <citation type="submission" date="2022-07" db="EMBL/GenBank/DDBJ databases">
        <authorList>
            <person name="Jung M.-Y."/>
            <person name="Lee M."/>
        </authorList>
    </citation>
    <scope>NUCLEOTIDE SEQUENCE</scope>
    <source>
        <strain evidence="2">S8</strain>
    </source>
</reference>
<feature type="domain" description="Transposase IS110-like N-terminal" evidence="1">
    <location>
        <begin position="9"/>
        <end position="152"/>
    </location>
</feature>
<reference evidence="2" key="3">
    <citation type="journal article" date="2023" name="Microbiol. Resour. Announc.">
        <title>Draft Genome Sequence of Granulicatella sp. Strain S8, Isolated from a Marine Fish, Seriola quinqueradiata.</title>
        <authorList>
            <person name="Lee M."/>
            <person name="Farooq A."/>
            <person name="Jeong J.B."/>
            <person name="Jung M.Y."/>
        </authorList>
    </citation>
    <scope>NUCLEOTIDE SEQUENCE</scope>
    <source>
        <strain evidence="2">S8</strain>
    </source>
</reference>
<keyword evidence="3" id="KW-1185">Reference proteome</keyword>
<dbReference type="Pfam" id="PF01548">
    <property type="entry name" value="DEDD_Tnp_IS110"/>
    <property type="match status" value="1"/>
</dbReference>